<dbReference type="InterPro" id="IPR003902">
    <property type="entry name" value="Tscrpt_reg_GCM"/>
</dbReference>
<gene>
    <name evidence="2" type="ORF">PHLGIDRAFT_38881</name>
</gene>
<evidence type="ECO:0000313" key="3">
    <source>
        <dbReference type="Proteomes" id="UP000053257"/>
    </source>
</evidence>
<dbReference type="SUPFAM" id="SSF90073">
    <property type="entry name" value="GCM domain"/>
    <property type="match status" value="1"/>
</dbReference>
<dbReference type="HOGENOM" id="CLU_296140_0_0_1"/>
<evidence type="ECO:0000313" key="2">
    <source>
        <dbReference type="EMBL" id="KIP01665.1"/>
    </source>
</evidence>
<dbReference type="AlphaFoldDB" id="A0A0C3S261"/>
<dbReference type="STRING" id="745531.A0A0C3S261"/>
<name>A0A0C3S261_PHLG1</name>
<proteinExistence type="predicted"/>
<sequence length="888" mass="99747">WPDGDEIREVGATPETTAKNPSWRHVNWVLRSKGNTQYMGQQAEKRTCCGVILCSACKATVRPQTQKAQWEKQLRQPCPNPNCTLRQLVFVSCDVFVLLARFQRDGKTILHWKHCGTHSHPRPPGGLLSKDQQDAVLAQVARRPDASADALATGSIVPGSVPLGEVHPTLNNPRVARYHVQKAQERLGLSSNKKVVGFSMFEAVEKLEQDVGESFVVASGLVRPSFCCIQTAFMRLVLDEAINDWLQSPLDGPLASRHGFITDGDHTYFNKGILLATCVFNSRCLRWVPILHTWLLKQDTLHHQVHFKQLNASVVAAAGERFDPKMLTGVFDFSQAQRNAHAEEFAATRLHLMPGSALLAPLAKEAQLDMFRTEAMEYQKGCQVHFKTSANRVLKDLSLVPSEFAPLFNSAVETMLSMDTDLDTFNETITELRQSFPRLSGWIDWWIRDSVAPMIFPSRRIMSETLALQVPNTSNPIESQHSLLHHGSGRNHDALTGIHQLWLHVDKLRRQYEAVRGGHAPPNTRLGSDRPLRKSVVYENDGRAPDTRTALAAEDSPDILRRPMSPTSLALQWVTITHDQLFDESTGLRPYISYRFVDNSCYIDSAQELLFRAFSLWSPDSRRILIQQTLPRFSPLWSFFWNYELRIHPCIEHAQTILRTSQLAAQHAISNEWKLYSHGDNGSSSNWIGHSANTISADLATQRHFGVHYSIVGRCQFGHYTTTLISPPIIFLRLWERDIESCRLSLKLPAKAHVDIGDVLAHLTPRQPRHAAGADHNTGTKLTDLPAGLCTHPRCSEPSPLVAVQTQWPSILFIIPETASDDSDTFSARTEPPLRHALEFSIGSKSTLDNVSYQLVGRQLEHRDQAHLVAEVLLSGRTYMYDNLLNSG</sequence>
<dbReference type="PROSITE" id="PS50807">
    <property type="entry name" value="GCM"/>
    <property type="match status" value="1"/>
</dbReference>
<feature type="non-terminal residue" evidence="2">
    <location>
        <position position="1"/>
    </location>
</feature>
<keyword evidence="3" id="KW-1185">Reference proteome</keyword>
<protein>
    <recommendedName>
        <fullName evidence="1">GCM domain-containing protein</fullName>
    </recommendedName>
</protein>
<dbReference type="OrthoDB" id="2799524at2759"/>
<feature type="non-terminal residue" evidence="2">
    <location>
        <position position="888"/>
    </location>
</feature>
<accession>A0A0C3S261</accession>
<feature type="domain" description="GCM" evidence="1">
    <location>
        <begin position="1"/>
        <end position="139"/>
    </location>
</feature>
<dbReference type="EMBL" id="KN840752">
    <property type="protein sequence ID" value="KIP01665.1"/>
    <property type="molecule type" value="Genomic_DNA"/>
</dbReference>
<evidence type="ECO:0000259" key="1">
    <source>
        <dbReference type="PROSITE" id="PS50807"/>
    </source>
</evidence>
<dbReference type="Proteomes" id="UP000053257">
    <property type="component" value="Unassembled WGS sequence"/>
</dbReference>
<organism evidence="2 3">
    <name type="scientific">Phlebiopsis gigantea (strain 11061_1 CR5-6)</name>
    <name type="common">White-rot fungus</name>
    <name type="synonym">Peniophora gigantea</name>
    <dbReference type="NCBI Taxonomy" id="745531"/>
    <lineage>
        <taxon>Eukaryota</taxon>
        <taxon>Fungi</taxon>
        <taxon>Dikarya</taxon>
        <taxon>Basidiomycota</taxon>
        <taxon>Agaricomycotina</taxon>
        <taxon>Agaricomycetes</taxon>
        <taxon>Polyporales</taxon>
        <taxon>Phanerochaetaceae</taxon>
        <taxon>Phlebiopsis</taxon>
    </lineage>
</organism>
<dbReference type="GO" id="GO:0003677">
    <property type="term" value="F:DNA binding"/>
    <property type="evidence" value="ECO:0007669"/>
    <property type="project" value="InterPro"/>
</dbReference>
<dbReference type="GO" id="GO:0006355">
    <property type="term" value="P:regulation of DNA-templated transcription"/>
    <property type="evidence" value="ECO:0007669"/>
    <property type="project" value="InterPro"/>
</dbReference>
<dbReference type="InterPro" id="IPR036115">
    <property type="entry name" value="GCM_dom_sf"/>
</dbReference>
<reference evidence="2 3" key="1">
    <citation type="journal article" date="2014" name="PLoS Genet.">
        <title>Analysis of the Phlebiopsis gigantea genome, transcriptome and secretome provides insight into its pioneer colonization strategies of wood.</title>
        <authorList>
            <person name="Hori C."/>
            <person name="Ishida T."/>
            <person name="Igarashi K."/>
            <person name="Samejima M."/>
            <person name="Suzuki H."/>
            <person name="Master E."/>
            <person name="Ferreira P."/>
            <person name="Ruiz-Duenas F.J."/>
            <person name="Held B."/>
            <person name="Canessa P."/>
            <person name="Larrondo L.F."/>
            <person name="Schmoll M."/>
            <person name="Druzhinina I.S."/>
            <person name="Kubicek C.P."/>
            <person name="Gaskell J.A."/>
            <person name="Kersten P."/>
            <person name="St John F."/>
            <person name="Glasner J."/>
            <person name="Sabat G."/>
            <person name="Splinter BonDurant S."/>
            <person name="Syed K."/>
            <person name="Yadav J."/>
            <person name="Mgbeahuruike A.C."/>
            <person name="Kovalchuk A."/>
            <person name="Asiegbu F.O."/>
            <person name="Lackner G."/>
            <person name="Hoffmeister D."/>
            <person name="Rencoret J."/>
            <person name="Gutierrez A."/>
            <person name="Sun H."/>
            <person name="Lindquist E."/>
            <person name="Barry K."/>
            <person name="Riley R."/>
            <person name="Grigoriev I.V."/>
            <person name="Henrissat B."/>
            <person name="Kues U."/>
            <person name="Berka R.M."/>
            <person name="Martinez A.T."/>
            <person name="Covert S.F."/>
            <person name="Blanchette R.A."/>
            <person name="Cullen D."/>
        </authorList>
    </citation>
    <scope>NUCLEOTIDE SEQUENCE [LARGE SCALE GENOMIC DNA]</scope>
    <source>
        <strain evidence="2 3">11061_1 CR5-6</strain>
    </source>
</reference>
<dbReference type="Pfam" id="PF03615">
    <property type="entry name" value="GCM"/>
    <property type="match status" value="1"/>
</dbReference>